<keyword evidence="1" id="KW-0175">Coiled coil</keyword>
<sequence>MAAAESQLGRTHSKLILSKASAPHHGPDTVSDNPGRPRGRSFQRAYERSLERLLPTNLSTPEATAKPRRPTVHNDPEPELIKDMRAQRDLALRRKKEMSDLINDAQRKIVALEEQVAHLQIEQQPLPTTEMPPQPDYYREAPVSRESPGYMDETRYTPVTDTVSNWRPRGSHPNSHFKGEDVDEYGPWRYAIDAKLEDDYPLYPTKRSKIRYTLSRIDKPIFDIMQTFVLSDPTKTFADLMCKAAILI</sequence>
<evidence type="ECO:0000313" key="4">
    <source>
        <dbReference type="Proteomes" id="UP000184073"/>
    </source>
</evidence>
<dbReference type="RefSeq" id="XP_040673490.1">
    <property type="nucleotide sequence ID" value="XM_040818466.1"/>
</dbReference>
<evidence type="ECO:0000313" key="3">
    <source>
        <dbReference type="EMBL" id="OJJ07728.1"/>
    </source>
</evidence>
<name>A0A1L9Q1W0_ASPVE</name>
<protein>
    <submittedName>
        <fullName evidence="3">Uncharacterized protein</fullName>
    </submittedName>
</protein>
<dbReference type="GeneID" id="63733977"/>
<accession>A0A1L9Q1W0</accession>
<feature type="compositionally biased region" description="Basic and acidic residues" evidence="2">
    <location>
        <begin position="72"/>
        <end position="83"/>
    </location>
</feature>
<dbReference type="STRING" id="1036611.A0A1L9Q1W0"/>
<dbReference type="Proteomes" id="UP000184073">
    <property type="component" value="Unassembled WGS sequence"/>
</dbReference>
<proteinExistence type="predicted"/>
<dbReference type="VEuPathDB" id="FungiDB:ASPVEDRAFT_88968"/>
<keyword evidence="4" id="KW-1185">Reference proteome</keyword>
<dbReference type="AlphaFoldDB" id="A0A1L9Q1W0"/>
<feature type="coiled-coil region" evidence="1">
    <location>
        <begin position="88"/>
        <end position="122"/>
    </location>
</feature>
<evidence type="ECO:0000256" key="1">
    <source>
        <dbReference type="SAM" id="Coils"/>
    </source>
</evidence>
<reference evidence="4" key="1">
    <citation type="journal article" date="2017" name="Genome Biol.">
        <title>Comparative genomics reveals high biological diversity and specific adaptations in the industrially and medically important fungal genus Aspergillus.</title>
        <authorList>
            <person name="de Vries R.P."/>
            <person name="Riley R."/>
            <person name="Wiebenga A."/>
            <person name="Aguilar-Osorio G."/>
            <person name="Amillis S."/>
            <person name="Uchima C.A."/>
            <person name="Anderluh G."/>
            <person name="Asadollahi M."/>
            <person name="Askin M."/>
            <person name="Barry K."/>
            <person name="Battaglia E."/>
            <person name="Bayram O."/>
            <person name="Benocci T."/>
            <person name="Braus-Stromeyer S.A."/>
            <person name="Caldana C."/>
            <person name="Canovas D."/>
            <person name="Cerqueira G.C."/>
            <person name="Chen F."/>
            <person name="Chen W."/>
            <person name="Choi C."/>
            <person name="Clum A."/>
            <person name="Dos Santos R.A."/>
            <person name="Damasio A.R."/>
            <person name="Diallinas G."/>
            <person name="Emri T."/>
            <person name="Fekete E."/>
            <person name="Flipphi M."/>
            <person name="Freyberg S."/>
            <person name="Gallo A."/>
            <person name="Gournas C."/>
            <person name="Habgood R."/>
            <person name="Hainaut M."/>
            <person name="Harispe M.L."/>
            <person name="Henrissat B."/>
            <person name="Hilden K.S."/>
            <person name="Hope R."/>
            <person name="Hossain A."/>
            <person name="Karabika E."/>
            <person name="Karaffa L."/>
            <person name="Karanyi Z."/>
            <person name="Krasevec N."/>
            <person name="Kuo A."/>
            <person name="Kusch H."/>
            <person name="LaButti K."/>
            <person name="Lagendijk E.L."/>
            <person name="Lapidus A."/>
            <person name="Levasseur A."/>
            <person name="Lindquist E."/>
            <person name="Lipzen A."/>
            <person name="Logrieco A.F."/>
            <person name="MacCabe A."/>
            <person name="Maekelae M.R."/>
            <person name="Malavazi I."/>
            <person name="Melin P."/>
            <person name="Meyer V."/>
            <person name="Mielnichuk N."/>
            <person name="Miskei M."/>
            <person name="Molnar A.P."/>
            <person name="Mule G."/>
            <person name="Ngan C.Y."/>
            <person name="Orejas M."/>
            <person name="Orosz E."/>
            <person name="Ouedraogo J.P."/>
            <person name="Overkamp K.M."/>
            <person name="Park H.-S."/>
            <person name="Perrone G."/>
            <person name="Piumi F."/>
            <person name="Punt P.J."/>
            <person name="Ram A.F."/>
            <person name="Ramon A."/>
            <person name="Rauscher S."/>
            <person name="Record E."/>
            <person name="Riano-Pachon D.M."/>
            <person name="Robert V."/>
            <person name="Roehrig J."/>
            <person name="Ruller R."/>
            <person name="Salamov A."/>
            <person name="Salih N.S."/>
            <person name="Samson R.A."/>
            <person name="Sandor E."/>
            <person name="Sanguinetti M."/>
            <person name="Schuetze T."/>
            <person name="Sepcic K."/>
            <person name="Shelest E."/>
            <person name="Sherlock G."/>
            <person name="Sophianopoulou V."/>
            <person name="Squina F.M."/>
            <person name="Sun H."/>
            <person name="Susca A."/>
            <person name="Todd R.B."/>
            <person name="Tsang A."/>
            <person name="Unkles S.E."/>
            <person name="van de Wiele N."/>
            <person name="van Rossen-Uffink D."/>
            <person name="Oliveira J.V."/>
            <person name="Vesth T.C."/>
            <person name="Visser J."/>
            <person name="Yu J.-H."/>
            <person name="Zhou M."/>
            <person name="Andersen M.R."/>
            <person name="Archer D.B."/>
            <person name="Baker S.E."/>
            <person name="Benoit I."/>
            <person name="Brakhage A.A."/>
            <person name="Braus G.H."/>
            <person name="Fischer R."/>
            <person name="Frisvad J.C."/>
            <person name="Goldman G.H."/>
            <person name="Houbraken J."/>
            <person name="Oakley B."/>
            <person name="Pocsi I."/>
            <person name="Scazzocchio C."/>
            <person name="Seiboth B."/>
            <person name="vanKuyk P.A."/>
            <person name="Wortman J."/>
            <person name="Dyer P.S."/>
            <person name="Grigoriev I.V."/>
        </authorList>
    </citation>
    <scope>NUCLEOTIDE SEQUENCE [LARGE SCALE GENOMIC DNA]</scope>
    <source>
        <strain evidence="4">CBS 583.65</strain>
    </source>
</reference>
<gene>
    <name evidence="3" type="ORF">ASPVEDRAFT_88968</name>
</gene>
<feature type="region of interest" description="Disordered" evidence="2">
    <location>
        <begin position="1"/>
        <end position="83"/>
    </location>
</feature>
<organism evidence="3 4">
    <name type="scientific">Aspergillus versicolor CBS 583.65</name>
    <dbReference type="NCBI Taxonomy" id="1036611"/>
    <lineage>
        <taxon>Eukaryota</taxon>
        <taxon>Fungi</taxon>
        <taxon>Dikarya</taxon>
        <taxon>Ascomycota</taxon>
        <taxon>Pezizomycotina</taxon>
        <taxon>Eurotiomycetes</taxon>
        <taxon>Eurotiomycetidae</taxon>
        <taxon>Eurotiales</taxon>
        <taxon>Aspergillaceae</taxon>
        <taxon>Aspergillus</taxon>
        <taxon>Aspergillus subgen. Nidulantes</taxon>
    </lineage>
</organism>
<dbReference type="EMBL" id="KV878137">
    <property type="protein sequence ID" value="OJJ07728.1"/>
    <property type="molecule type" value="Genomic_DNA"/>
</dbReference>
<evidence type="ECO:0000256" key="2">
    <source>
        <dbReference type="SAM" id="MobiDB-lite"/>
    </source>
</evidence>